<reference evidence="5" key="1">
    <citation type="submission" date="2013-07" db="EMBL/GenBank/DDBJ databases">
        <authorList>
            <person name="Geib S."/>
        </authorList>
    </citation>
    <scope>NUCLEOTIDE SEQUENCE</scope>
</reference>
<evidence type="ECO:0000256" key="1">
    <source>
        <dbReference type="SAM" id="MobiDB-lite"/>
    </source>
</evidence>
<dbReference type="EMBL" id="CAJHJT010000001">
    <property type="protein sequence ID" value="CAD6993495.1"/>
    <property type="molecule type" value="Genomic_DNA"/>
</dbReference>
<keyword evidence="6" id="KW-1185">Reference proteome</keyword>
<sequence length="104" mass="11222">MILPQFPEACPSLYQSRETRTDWRSPGATPATTPASNTHSLTKDRNGCLLIHTAADTSAEQSSHHPFHSISGDVAVEISRDSQCAALCTGQFVLSAAPNMVNRR</sequence>
<evidence type="ECO:0000313" key="4">
    <source>
        <dbReference type="EMBL" id="CAD7001739.1"/>
    </source>
</evidence>
<name>W8B289_CERCA</name>
<reference evidence="5" key="2">
    <citation type="journal article" date="2014" name="BMC Genomics">
        <title>A genomic perspective to assessing quality of mass-reared SIT flies used in Mediterranean fruit fly (Ceratitis capitata) eradication in California.</title>
        <authorList>
            <person name="Calla B."/>
            <person name="Hall B."/>
            <person name="Hou S."/>
            <person name="Geib S.M."/>
        </authorList>
    </citation>
    <scope>NUCLEOTIDE SEQUENCE</scope>
</reference>
<evidence type="ECO:0000313" key="5">
    <source>
        <dbReference type="EMBL" id="JAB87381.1"/>
    </source>
</evidence>
<proteinExistence type="evidence at transcript level"/>
<feature type="compositionally biased region" description="Polar residues" evidence="1">
    <location>
        <begin position="30"/>
        <end position="40"/>
    </location>
</feature>
<accession>W8B289</accession>
<dbReference type="Proteomes" id="UP000606786">
    <property type="component" value="Unassembled WGS sequence"/>
</dbReference>
<organism evidence="5">
    <name type="scientific">Ceratitis capitata</name>
    <name type="common">Mediterranean fruit fly</name>
    <name type="synonym">Tephritis capitata</name>
    <dbReference type="NCBI Taxonomy" id="7213"/>
    <lineage>
        <taxon>Eukaryota</taxon>
        <taxon>Metazoa</taxon>
        <taxon>Ecdysozoa</taxon>
        <taxon>Arthropoda</taxon>
        <taxon>Hexapoda</taxon>
        <taxon>Insecta</taxon>
        <taxon>Pterygota</taxon>
        <taxon>Neoptera</taxon>
        <taxon>Endopterygota</taxon>
        <taxon>Diptera</taxon>
        <taxon>Brachycera</taxon>
        <taxon>Muscomorpha</taxon>
        <taxon>Tephritoidea</taxon>
        <taxon>Tephritidae</taxon>
        <taxon>Ceratitis</taxon>
        <taxon>Ceratitis</taxon>
    </lineage>
</organism>
<gene>
    <name evidence="4" type="ORF">CCAP1982_LOCUS10229</name>
    <name evidence="2" type="ORF">CCAP1982_LOCUS2308</name>
    <name evidence="3" type="ORF">CCAP1982_LOCUS6893</name>
</gene>
<dbReference type="EMBL" id="CAJHJT010000012">
    <property type="protein sequence ID" value="CAD6998284.1"/>
    <property type="molecule type" value="Genomic_DNA"/>
</dbReference>
<dbReference type="EMBL" id="GAMC01019174">
    <property type="protein sequence ID" value="JAB87381.1"/>
    <property type="molecule type" value="mRNA"/>
</dbReference>
<evidence type="ECO:0000313" key="3">
    <source>
        <dbReference type="EMBL" id="CAD6998284.1"/>
    </source>
</evidence>
<protein>
    <submittedName>
        <fullName evidence="2">(Mediterranean fruit fly) hypothetical protein</fullName>
    </submittedName>
</protein>
<dbReference type="EMBL" id="CAJHJT010000023">
    <property type="protein sequence ID" value="CAD7001739.1"/>
    <property type="molecule type" value="Genomic_DNA"/>
</dbReference>
<feature type="region of interest" description="Disordered" evidence="1">
    <location>
        <begin position="14"/>
        <end position="42"/>
    </location>
</feature>
<reference evidence="2" key="3">
    <citation type="submission" date="2020-11" db="EMBL/GenBank/DDBJ databases">
        <authorList>
            <person name="Whitehead M."/>
        </authorList>
    </citation>
    <scope>NUCLEOTIDE SEQUENCE</scope>
    <source>
        <strain evidence="2">EGII</strain>
    </source>
</reference>
<evidence type="ECO:0000313" key="6">
    <source>
        <dbReference type="Proteomes" id="UP000606786"/>
    </source>
</evidence>
<evidence type="ECO:0000313" key="2">
    <source>
        <dbReference type="EMBL" id="CAD6993495.1"/>
    </source>
</evidence>
<dbReference type="AlphaFoldDB" id="W8B289"/>